<protein>
    <submittedName>
        <fullName evidence="1">AAA family ATPase</fullName>
    </submittedName>
</protein>
<dbReference type="Proteomes" id="UP000826212">
    <property type="component" value="Chromosome"/>
</dbReference>
<accession>A0AC61NJH7</accession>
<proteinExistence type="predicted"/>
<dbReference type="EMBL" id="CP081303">
    <property type="protein sequence ID" value="QZE15895.1"/>
    <property type="molecule type" value="Genomic_DNA"/>
</dbReference>
<reference evidence="1" key="1">
    <citation type="submission" date="2021-08" db="EMBL/GenBank/DDBJ databases">
        <title>Novel anaerobic bacterium isolated from sea squirt in East Sea, Republic of Korea.</title>
        <authorList>
            <person name="Nguyen T.H."/>
            <person name="Li Z."/>
            <person name="Lee Y.-J."/>
            <person name="Ko J."/>
            <person name="Kim S.-G."/>
        </authorList>
    </citation>
    <scope>NUCLEOTIDE SEQUENCE</scope>
    <source>
        <strain evidence="1">KCTC 25031</strain>
    </source>
</reference>
<organism evidence="1 2">
    <name type="scientific">Halosquirtibacter laminarini</name>
    <dbReference type="NCBI Taxonomy" id="3374600"/>
    <lineage>
        <taxon>Bacteria</taxon>
        <taxon>Pseudomonadati</taxon>
        <taxon>Bacteroidota</taxon>
        <taxon>Bacteroidia</taxon>
        <taxon>Marinilabiliales</taxon>
        <taxon>Prolixibacteraceae</taxon>
        <taxon>Halosquirtibacter</taxon>
    </lineage>
</organism>
<keyword evidence="2" id="KW-1185">Reference proteome</keyword>
<evidence type="ECO:0000313" key="1">
    <source>
        <dbReference type="EMBL" id="QZE15895.1"/>
    </source>
</evidence>
<gene>
    <name evidence="1" type="ORF">K4L44_08700</name>
</gene>
<name>A0AC61NJH7_9BACT</name>
<evidence type="ECO:0000313" key="2">
    <source>
        <dbReference type="Proteomes" id="UP000826212"/>
    </source>
</evidence>
<sequence>MIINKIEIQNFQCYYDTKTFEFTKGLNVVVAANSHGKSKLFDAILWLFTGSLAQEGQRFHLENLISKKAIDLKRCFDVSVLIECEKDQKKFSIRRYFEVSIDAPGNNLVLSKVECKGTVEERISGERNIVDGQDLIDELFPPILRKYSLFKGERSLNIFDPKTNKDALKNLVNALSNFRSLDAYVEIAKKAFNDNQKMLDKKIKNTRKEQNKYERAIKARDKAQLEKNRAEQDLKGLVSEKYNIEKLMEDNLDSIELGPKLANLNQKITVLEEELRDKQTNLRLKEDYIVKLFDEKWILVNFAPIELDFEKKVASLQRKKRKLTKEHDIKLGEEKGKRDLIAEMTKSDTPLPIGAPTQEHMEEMLNEEVCKVCNRTAPKGSEAYEFMNARLQEFINHYSIEKEEEEEVPAFKNEFIEELTDLKKEFLPKRKSVESLFEEIQFNNDMLSRLSNEISDLRDKLDILNGDKEKLLSKSLVGEEGLMDAATSLRQYKIELPRIEKKIRDKKQKINDSKKSLEDAESLLGKINREDLTSDENLKHQILRDLKEITFDVKEQKFNQFLENLQNQANKYYSSFGLASSGYTGQIKITKSKYDESIRIQTVDKGSDMDITHSLSSSTQTAVNLSILMAI</sequence>